<sequence length="79" mass="9156">MISTFSDKAKAMNEPTKKADGLKENEIEIPILKKILSDKMSLFIRKLHPPTNRRIYSRSKYHAEIEVTVKKISLDKLDL</sequence>
<proteinExistence type="predicted"/>
<keyword evidence="2" id="KW-1185">Reference proteome</keyword>
<dbReference type="AlphaFoldDB" id="A0A1E7F5K5"/>
<dbReference type="Proteomes" id="UP000095751">
    <property type="component" value="Unassembled WGS sequence"/>
</dbReference>
<reference evidence="1 2" key="1">
    <citation type="submission" date="2016-09" db="EMBL/GenBank/DDBJ databases">
        <title>Extensive genetic diversity and differential bi-allelic expression allows diatom success in the polar Southern Ocean.</title>
        <authorList>
            <consortium name="DOE Joint Genome Institute"/>
            <person name="Mock T."/>
            <person name="Otillar R.P."/>
            <person name="Strauss J."/>
            <person name="Dupont C."/>
            <person name="Frickenhaus S."/>
            <person name="Maumus F."/>
            <person name="Mcmullan M."/>
            <person name="Sanges R."/>
            <person name="Schmutz J."/>
            <person name="Toseland A."/>
            <person name="Valas R."/>
            <person name="Veluchamy A."/>
            <person name="Ward B.J."/>
            <person name="Allen A."/>
            <person name="Barry K."/>
            <person name="Falciatore A."/>
            <person name="Ferrante M."/>
            <person name="Fortunato A.E."/>
            <person name="Gloeckner G."/>
            <person name="Gruber A."/>
            <person name="Hipkin R."/>
            <person name="Janech M."/>
            <person name="Kroth P."/>
            <person name="Leese F."/>
            <person name="Lindquist E."/>
            <person name="Lyon B.R."/>
            <person name="Martin J."/>
            <person name="Mayer C."/>
            <person name="Parker M."/>
            <person name="Quesneville H."/>
            <person name="Raymond J."/>
            <person name="Uhlig C."/>
            <person name="Valentin K.U."/>
            <person name="Worden A.Z."/>
            <person name="Armbrust E.V."/>
            <person name="Bowler C."/>
            <person name="Green B."/>
            <person name="Moulton V."/>
            <person name="Van Oosterhout C."/>
            <person name="Grigoriev I."/>
        </authorList>
    </citation>
    <scope>NUCLEOTIDE SEQUENCE [LARGE SCALE GENOMIC DNA]</scope>
    <source>
        <strain evidence="1 2">CCMP1102</strain>
    </source>
</reference>
<accession>A0A1E7F5K5</accession>
<dbReference type="KEGG" id="fcy:FRACYDRAFT_269829"/>
<evidence type="ECO:0000313" key="1">
    <source>
        <dbReference type="EMBL" id="OEU13468.1"/>
    </source>
</evidence>
<protein>
    <submittedName>
        <fullName evidence="1">Uncharacterized protein</fullName>
    </submittedName>
</protein>
<dbReference type="InParanoid" id="A0A1E7F5K5"/>
<dbReference type="EMBL" id="KV784361">
    <property type="protein sequence ID" value="OEU13468.1"/>
    <property type="molecule type" value="Genomic_DNA"/>
</dbReference>
<evidence type="ECO:0000313" key="2">
    <source>
        <dbReference type="Proteomes" id="UP000095751"/>
    </source>
</evidence>
<gene>
    <name evidence="1" type="ORF">FRACYDRAFT_269829</name>
</gene>
<organism evidence="1 2">
    <name type="scientific">Fragilariopsis cylindrus CCMP1102</name>
    <dbReference type="NCBI Taxonomy" id="635003"/>
    <lineage>
        <taxon>Eukaryota</taxon>
        <taxon>Sar</taxon>
        <taxon>Stramenopiles</taxon>
        <taxon>Ochrophyta</taxon>
        <taxon>Bacillariophyta</taxon>
        <taxon>Bacillariophyceae</taxon>
        <taxon>Bacillariophycidae</taxon>
        <taxon>Bacillariales</taxon>
        <taxon>Bacillariaceae</taxon>
        <taxon>Fragilariopsis</taxon>
    </lineage>
</organism>
<name>A0A1E7F5K5_9STRA</name>